<protein>
    <submittedName>
        <fullName evidence="2">DUF2332 family protein</fullName>
    </submittedName>
</protein>
<gene>
    <name evidence="2" type="ORF">FLP23_04715</name>
</gene>
<name>A0A5C1Y652_9MICO</name>
<dbReference type="Pfam" id="PF10094">
    <property type="entry name" value="DUF2332"/>
    <property type="match status" value="1"/>
</dbReference>
<dbReference type="KEGG" id="lyk:FLP23_04715"/>
<feature type="region of interest" description="Disordered" evidence="1">
    <location>
        <begin position="337"/>
        <end position="357"/>
    </location>
</feature>
<dbReference type="EMBL" id="CP043504">
    <property type="protein sequence ID" value="QEO09374.1"/>
    <property type="molecule type" value="Genomic_DNA"/>
</dbReference>
<dbReference type="Proteomes" id="UP000322159">
    <property type="component" value="Chromosome"/>
</dbReference>
<evidence type="ECO:0000256" key="1">
    <source>
        <dbReference type="SAM" id="MobiDB-lite"/>
    </source>
</evidence>
<organism evidence="2 3">
    <name type="scientific">Protaetiibacter larvae</name>
    <dbReference type="NCBI Taxonomy" id="2592654"/>
    <lineage>
        <taxon>Bacteria</taxon>
        <taxon>Bacillati</taxon>
        <taxon>Actinomycetota</taxon>
        <taxon>Actinomycetes</taxon>
        <taxon>Micrococcales</taxon>
        <taxon>Microbacteriaceae</taxon>
        <taxon>Protaetiibacter</taxon>
    </lineage>
</organism>
<dbReference type="OrthoDB" id="8899077at2"/>
<accession>A0A5C1Y652</accession>
<keyword evidence="3" id="KW-1185">Reference proteome</keyword>
<reference evidence="2 3" key="1">
    <citation type="submission" date="2019-09" db="EMBL/GenBank/DDBJ databases">
        <title>Genome sequencing of strain KACC 19322.</title>
        <authorList>
            <person name="Heo J."/>
            <person name="Kim S.-J."/>
            <person name="Kim J.-S."/>
            <person name="Hong S.-B."/>
            <person name="Kwon S.-W."/>
        </authorList>
    </citation>
    <scope>NUCLEOTIDE SEQUENCE [LARGE SCALE GENOMIC DNA]</scope>
    <source>
        <strain evidence="2 3">KACC 19322</strain>
    </source>
</reference>
<dbReference type="AlphaFoldDB" id="A0A5C1Y652"/>
<dbReference type="InterPro" id="IPR011200">
    <property type="entry name" value="UCP012608"/>
</dbReference>
<proteinExistence type="predicted"/>
<evidence type="ECO:0000313" key="2">
    <source>
        <dbReference type="EMBL" id="QEO09374.1"/>
    </source>
</evidence>
<sequence>MMSPMTESTRAWYLRAARELAGTSPRQVEWCRAVADDACLLARLDSLPRPARQPSLLFAVAAWLGAPDAGAAEWTAWVLSRFDEVAAELPRRRVQTNEPARSIPVRVALGRIPGPIALIELGASAGLCLLVDDYRYRFRAPDGVHEQGTGGPVLEATVDARELVPAALPDIAWRAGIDLAPLDVRDPGHRRWLAASLPPDHPGRRERLAAALATAAAHPPRVVAGDALTALPALAAEAPAEATLVVASLGTAVYLPPADRERLLPLCTELGARAITFEARAAIPAVRDRWAALAADGRVDPAAGFVLALDGEPIAEGAPHGDRLLAVRTAVLPGAEESRAYDGGSPGVDPGSRGGGG</sequence>
<evidence type="ECO:0000313" key="3">
    <source>
        <dbReference type="Proteomes" id="UP000322159"/>
    </source>
</evidence>